<reference evidence="2 3" key="1">
    <citation type="submission" date="2019-03" db="EMBL/GenBank/DDBJ databases">
        <title>Genomic Encyclopedia of Type Strains, Phase IV (KMG-IV): sequencing the most valuable type-strain genomes for metagenomic binning, comparative biology and taxonomic classification.</title>
        <authorList>
            <person name="Goeker M."/>
        </authorList>
    </citation>
    <scope>NUCLEOTIDE SEQUENCE [LARGE SCALE GENOMIC DNA]</scope>
    <source>
        <strain evidence="2 3">DSM 25488</strain>
    </source>
</reference>
<keyword evidence="1" id="KW-1133">Transmembrane helix</keyword>
<gene>
    <name evidence="2" type="ORF">C8D91_0833</name>
</gene>
<keyword evidence="1" id="KW-0472">Membrane</keyword>
<evidence type="ECO:0000256" key="1">
    <source>
        <dbReference type="SAM" id="Phobius"/>
    </source>
</evidence>
<keyword evidence="3" id="KW-1185">Reference proteome</keyword>
<evidence type="ECO:0000313" key="2">
    <source>
        <dbReference type="EMBL" id="TDR22345.1"/>
    </source>
</evidence>
<comment type="caution">
    <text evidence="2">The sequence shown here is derived from an EMBL/GenBank/DDBJ whole genome shotgun (WGS) entry which is preliminary data.</text>
</comment>
<keyword evidence="1" id="KW-0812">Transmembrane</keyword>
<dbReference type="OrthoDB" id="6388784at2"/>
<protein>
    <submittedName>
        <fullName evidence="2">Uncharacterized protein</fullName>
    </submittedName>
</protein>
<sequence>MLLRRITQHVKDQNWFAVLIDFLIVVVGVFVGLQVQDFANERQRQKTETSYLKRLHAEVEHLSIQRANYDATREDFSKKLNSAMDILADPTSDVLISDDLCTAMVASAHTTVPPAALPTIDEMLSAGKLDQIFSESIRTDILNYTQQAKRAEHLVDAISDNNVEMARRYPEIITLHYNKHSDTVVDGIWIDPVCHAEKMRSDKAFMNDMINNSYMYQVYTLRAVVPVSESLAQLHQTLDEILQLYHHSTENN</sequence>
<dbReference type="AlphaFoldDB" id="A0A4R6XR45"/>
<proteinExistence type="predicted"/>
<accession>A0A4R6XR45</accession>
<name>A0A4R6XR45_9GAMM</name>
<dbReference type="EMBL" id="SNZB01000002">
    <property type="protein sequence ID" value="TDR22345.1"/>
    <property type="molecule type" value="Genomic_DNA"/>
</dbReference>
<feature type="transmembrane region" description="Helical" evidence="1">
    <location>
        <begin position="15"/>
        <end position="35"/>
    </location>
</feature>
<dbReference type="RefSeq" id="WP_099018996.1">
    <property type="nucleotide sequence ID" value="NZ_NIHB01000002.1"/>
</dbReference>
<organism evidence="2 3">
    <name type="scientific">Marinicella litoralis</name>
    <dbReference type="NCBI Taxonomy" id="644220"/>
    <lineage>
        <taxon>Bacteria</taxon>
        <taxon>Pseudomonadati</taxon>
        <taxon>Pseudomonadota</taxon>
        <taxon>Gammaproteobacteria</taxon>
        <taxon>Lysobacterales</taxon>
        <taxon>Marinicellaceae</taxon>
        <taxon>Marinicella</taxon>
    </lineage>
</organism>
<evidence type="ECO:0000313" key="3">
    <source>
        <dbReference type="Proteomes" id="UP000295724"/>
    </source>
</evidence>
<dbReference type="Proteomes" id="UP000295724">
    <property type="component" value="Unassembled WGS sequence"/>
</dbReference>